<dbReference type="Pfam" id="PF20212">
    <property type="entry name" value="DUF6572"/>
    <property type="match status" value="1"/>
</dbReference>
<reference evidence="2" key="1">
    <citation type="journal article" date="2019" name="Int. J. Syst. Evol. Microbiol.">
        <title>The Global Catalogue of Microorganisms (GCM) 10K type strain sequencing project: providing services to taxonomists for standard genome sequencing and annotation.</title>
        <authorList>
            <consortium name="The Broad Institute Genomics Platform"/>
            <consortium name="The Broad Institute Genome Sequencing Center for Infectious Disease"/>
            <person name="Wu L."/>
            <person name="Ma J."/>
        </authorList>
    </citation>
    <scope>NUCLEOTIDE SEQUENCE [LARGE SCALE GENOMIC DNA]</scope>
    <source>
        <strain evidence="2">CECT 8010</strain>
    </source>
</reference>
<dbReference type="Proteomes" id="UP001595906">
    <property type="component" value="Unassembled WGS sequence"/>
</dbReference>
<evidence type="ECO:0000313" key="2">
    <source>
        <dbReference type="Proteomes" id="UP001595906"/>
    </source>
</evidence>
<keyword evidence="2" id="KW-1185">Reference proteome</keyword>
<protein>
    <submittedName>
        <fullName evidence="1">DUF6572 domain-containing protein</fullName>
    </submittedName>
</protein>
<proteinExistence type="predicted"/>
<name>A0ABV8PXS1_9BACT</name>
<gene>
    <name evidence="1" type="ORF">ACFOW1_08705</name>
</gene>
<evidence type="ECO:0000313" key="1">
    <source>
        <dbReference type="EMBL" id="MFC4231968.1"/>
    </source>
</evidence>
<organism evidence="1 2">
    <name type="scientific">Parasediminibacterium paludis</name>
    <dbReference type="NCBI Taxonomy" id="908966"/>
    <lineage>
        <taxon>Bacteria</taxon>
        <taxon>Pseudomonadati</taxon>
        <taxon>Bacteroidota</taxon>
        <taxon>Chitinophagia</taxon>
        <taxon>Chitinophagales</taxon>
        <taxon>Chitinophagaceae</taxon>
        <taxon>Parasediminibacterium</taxon>
    </lineage>
</organism>
<sequence>MKIYTKAKEMTFEKSKENTSFLIKIFKKMPVDDLSVIDFVAINVTTGEAMLVIADHLEWDEQNEHLLILQNKINAYLEGIENGSLYEEYPDAKNRNIVIDIKAKFEPNEKGSIFLERTKKDLNAAGYQLDFTVLKF</sequence>
<dbReference type="EMBL" id="JBHSDC010000015">
    <property type="protein sequence ID" value="MFC4231968.1"/>
    <property type="molecule type" value="Genomic_DNA"/>
</dbReference>
<dbReference type="InterPro" id="IPR046702">
    <property type="entry name" value="DUF6572"/>
</dbReference>
<comment type="caution">
    <text evidence="1">The sequence shown here is derived from an EMBL/GenBank/DDBJ whole genome shotgun (WGS) entry which is preliminary data.</text>
</comment>
<accession>A0ABV8PXS1</accession>
<dbReference type="RefSeq" id="WP_379013635.1">
    <property type="nucleotide sequence ID" value="NZ_JBHSDC010000015.1"/>
</dbReference>